<protein>
    <submittedName>
        <fullName evidence="1">DUF4411 family protein</fullName>
    </submittedName>
</protein>
<evidence type="ECO:0000313" key="1">
    <source>
        <dbReference type="EMBL" id="TYC84184.1"/>
    </source>
</evidence>
<dbReference type="AlphaFoldDB" id="A0A5D0WJI5"/>
<gene>
    <name evidence="1" type="ORF">FXB42_12675</name>
</gene>
<dbReference type="Proteomes" id="UP000322619">
    <property type="component" value="Unassembled WGS sequence"/>
</dbReference>
<organism evidence="1 2">
    <name type="scientific">Acetobacterium wieringae</name>
    <dbReference type="NCBI Taxonomy" id="52694"/>
    <lineage>
        <taxon>Bacteria</taxon>
        <taxon>Bacillati</taxon>
        <taxon>Bacillota</taxon>
        <taxon>Clostridia</taxon>
        <taxon>Eubacteriales</taxon>
        <taxon>Eubacteriaceae</taxon>
        <taxon>Acetobacterium</taxon>
    </lineage>
</organism>
<dbReference type="Gene3D" id="3.40.50.1010">
    <property type="entry name" value="5'-nuclease"/>
    <property type="match status" value="1"/>
</dbReference>
<dbReference type="Pfam" id="PF14367">
    <property type="entry name" value="DUF4411"/>
    <property type="match status" value="1"/>
</dbReference>
<evidence type="ECO:0000313" key="2">
    <source>
        <dbReference type="Proteomes" id="UP000322619"/>
    </source>
</evidence>
<sequence length="215" mass="24734">MISYVIDTNIFSKSLKNLPFKAFQDVWEPWSSMMKNGKIVSVAEAYEELINYWGSKNSEEFNWLKMHKQFFLKPTNEEGGIVAEIFKSKKFREGVKEKSLRSGSPEADAFLVAKAKVGNGILVTDESDEKPNSEKIPNICEAFQVPYMKKEDFYILLKSIYYEKEVCEQVNVQYALGKSIDLKTFKKEISKFGYSIDGFYSSEYGGLNFSPDLNY</sequence>
<dbReference type="RefSeq" id="WP_148638099.1">
    <property type="nucleotide sequence ID" value="NZ_VSLA01000026.1"/>
</dbReference>
<dbReference type="EMBL" id="VSLA01000026">
    <property type="protein sequence ID" value="TYC84184.1"/>
    <property type="molecule type" value="Genomic_DNA"/>
</dbReference>
<dbReference type="InterPro" id="IPR016541">
    <property type="entry name" value="UCP008505"/>
</dbReference>
<proteinExistence type="predicted"/>
<name>A0A5D0WJI5_9FIRM</name>
<reference evidence="1 2" key="1">
    <citation type="submission" date="2019-08" db="EMBL/GenBank/DDBJ databases">
        <title>Isolation and enrichment of carboxydotrophic bacteria from anaerobic sludge for the production of bio-based chemicals from syngas.</title>
        <authorList>
            <person name="Antares A.L."/>
            <person name="Moreira J."/>
            <person name="Diender M."/>
            <person name="Parshina S.N."/>
            <person name="Stams A.J.M."/>
            <person name="Alves M."/>
            <person name="Alves J.I."/>
            <person name="Sousa D.Z."/>
        </authorList>
    </citation>
    <scope>NUCLEOTIDE SEQUENCE [LARGE SCALE GENOMIC DNA]</scope>
    <source>
        <strain evidence="1 2">JM</strain>
    </source>
</reference>
<comment type="caution">
    <text evidence="1">The sequence shown here is derived from an EMBL/GenBank/DDBJ whole genome shotgun (WGS) entry which is preliminary data.</text>
</comment>
<accession>A0A5D0WJI5</accession>